<dbReference type="EMBL" id="DRUB01000120">
    <property type="protein sequence ID" value="HHR96400.1"/>
    <property type="molecule type" value="Genomic_DNA"/>
</dbReference>
<dbReference type="Pfam" id="PF02254">
    <property type="entry name" value="TrkA_N"/>
    <property type="match status" value="1"/>
</dbReference>
<accession>A0A7C5XGN0</accession>
<name>A0A7C5XGN0_9CREN</name>
<dbReference type="GO" id="GO:0006813">
    <property type="term" value="P:potassium ion transport"/>
    <property type="evidence" value="ECO:0007669"/>
    <property type="project" value="InterPro"/>
</dbReference>
<evidence type="ECO:0000259" key="1">
    <source>
        <dbReference type="Pfam" id="PF02254"/>
    </source>
</evidence>
<gene>
    <name evidence="3" type="ORF">ENL47_06240</name>
    <name evidence="2" type="ORF">ENM84_04255</name>
</gene>
<reference evidence="2" key="1">
    <citation type="journal article" date="2020" name="mSystems">
        <title>Genome- and Community-Level Interaction Insights into Carbon Utilization and Element Cycling Functions of Hydrothermarchaeota in Hydrothermal Sediment.</title>
        <authorList>
            <person name="Zhou Z."/>
            <person name="Liu Y."/>
            <person name="Xu W."/>
            <person name="Pan J."/>
            <person name="Luo Z.H."/>
            <person name="Li M."/>
        </authorList>
    </citation>
    <scope>NUCLEOTIDE SEQUENCE [LARGE SCALE GENOMIC DNA]</scope>
    <source>
        <strain evidence="3">SpSt-1</strain>
        <strain evidence="2">SpSt-1121</strain>
    </source>
</reference>
<evidence type="ECO:0000313" key="2">
    <source>
        <dbReference type="EMBL" id="HHP81859.1"/>
    </source>
</evidence>
<feature type="domain" description="RCK N-terminal" evidence="1">
    <location>
        <begin position="20"/>
        <end position="121"/>
    </location>
</feature>
<dbReference type="Gene3D" id="3.40.50.720">
    <property type="entry name" value="NAD(P)-binding Rossmann-like Domain"/>
    <property type="match status" value="1"/>
</dbReference>
<proteinExistence type="predicted"/>
<organism evidence="2">
    <name type="scientific">Ignisphaera aggregans</name>
    <dbReference type="NCBI Taxonomy" id="334771"/>
    <lineage>
        <taxon>Archaea</taxon>
        <taxon>Thermoproteota</taxon>
        <taxon>Thermoprotei</taxon>
        <taxon>Desulfurococcales</taxon>
        <taxon>Desulfurococcaceae</taxon>
        <taxon>Ignisphaera</taxon>
    </lineage>
</organism>
<evidence type="ECO:0000313" key="3">
    <source>
        <dbReference type="EMBL" id="HHR96400.1"/>
    </source>
</evidence>
<dbReference type="InterPro" id="IPR036291">
    <property type="entry name" value="NAD(P)-bd_dom_sf"/>
</dbReference>
<dbReference type="AlphaFoldDB" id="A0A7C5XGN0"/>
<sequence length="248" mass="28290">MMVGSMKILLAVSKRYARLIIDAIVDVKPKPKITILSLDEEVAILAKTLGIEYRSDLSIEKLYTSEELEEYDMAIVAMDDDQDNIVLVRTAKSMNIPIIISLLNDSSNRDLLLKEGVRYIIDINEFTVNSIKSLFLTDTWVYMRFPCVVNLMVAFHRIARRGILGVILKELEDAVSEVNVRFMLLDRSGRVAIDSLRTIETGDIIVVLGLEKDVKKAMNKIENVFRKHEEIFARRYAESLRTTTRGYG</sequence>
<comment type="caution">
    <text evidence="2">The sequence shown here is derived from an EMBL/GenBank/DDBJ whole genome shotgun (WGS) entry which is preliminary data.</text>
</comment>
<dbReference type="SUPFAM" id="SSF51735">
    <property type="entry name" value="NAD(P)-binding Rossmann-fold domains"/>
    <property type="match status" value="1"/>
</dbReference>
<protein>
    <recommendedName>
        <fullName evidence="1">RCK N-terminal domain-containing protein</fullName>
    </recommendedName>
</protein>
<dbReference type="InterPro" id="IPR003148">
    <property type="entry name" value="RCK_N"/>
</dbReference>
<dbReference type="EMBL" id="DRZI01000183">
    <property type="protein sequence ID" value="HHP81859.1"/>
    <property type="molecule type" value="Genomic_DNA"/>
</dbReference>